<comment type="caution">
    <text evidence="1">The sequence shown here is derived from an EMBL/GenBank/DDBJ whole genome shotgun (WGS) entry which is preliminary data.</text>
</comment>
<reference evidence="1" key="1">
    <citation type="submission" date="2021-03" db="EMBL/GenBank/DDBJ databases">
        <title>Evolutionary priming and transition to the ectomycorrhizal habit in an iconic lineage of mushroom-forming fungi: is preadaptation a requirement?</title>
        <authorList>
            <consortium name="DOE Joint Genome Institute"/>
            <person name="Looney B.P."/>
            <person name="Miyauchi S."/>
            <person name="Morin E."/>
            <person name="Drula E."/>
            <person name="Courty P.E."/>
            <person name="Chicoki N."/>
            <person name="Fauchery L."/>
            <person name="Kohler A."/>
            <person name="Kuo A."/>
            <person name="LaButti K."/>
            <person name="Pangilinan J."/>
            <person name="Lipzen A."/>
            <person name="Riley R."/>
            <person name="Andreopoulos W."/>
            <person name="He G."/>
            <person name="Johnson J."/>
            <person name="Barry K.W."/>
            <person name="Grigoriev I.V."/>
            <person name="Nagy L."/>
            <person name="Hibbett D."/>
            <person name="Henrissat B."/>
            <person name="Matheny P.B."/>
            <person name="Labbe J."/>
            <person name="Martin A.F."/>
        </authorList>
    </citation>
    <scope>NUCLEOTIDE SEQUENCE</scope>
    <source>
        <strain evidence="1">BPL698</strain>
    </source>
</reference>
<dbReference type="Proteomes" id="UP001207468">
    <property type="component" value="Unassembled WGS sequence"/>
</dbReference>
<keyword evidence="2" id="KW-1185">Reference proteome</keyword>
<proteinExistence type="predicted"/>
<sequence>MQQSDLYLPVPPITSRHASPPRLPAARPQAPTVWPQSFSNPANPRKRNVERACDDCRRRKTRCDGPKMPDNVCTNCVQSRKFCTYIEASKPRGPPKAYVTNLEDRVEKMEALLKRLRPETDFTNELGPPVVRDSWKNDPTFPMSTSADGKKPSTQPLHQFHTLSTLVLSRKTSSASLPTFSDHEGDAQSGAEDLKERLIQSMKRLTLLDKGPQAKANRLYDLAYRFHGKSTNFTLVLATREMRTRYLLQSMGLSEDAMTNELERARTPNLHVRAMEGGFRRQEYWRSPDWELVYEGEFISSDTFSGLLQHWPPSDLAAALIDLYFLHCNSMFPLLHRPTFARYFADRLYERDIWFACTCMSVFALASRYTNDLRVLLDEPAETTLDEHTEQSQWQTAGFKYYFSILEVENKKRAMLSPPSLFEIQTLCLIAQFQSETRWHRGTWYTIGVGIRKMQDIGAHSKQSYAKAGPTVENELWKRVWWYLNGLDRIQCAILGRSCAAKEEDFDAEYPLEVDDDFWDHDNPQLAFRQPPSKPSNVLAFNLWLRLTDFIASALHRFDIVEHSGPSSGVRAEDILDQLNKSLTEWAETVPQHLKWSPDIEDVILANQSATLYTTYNLVTILMQRAFVPSSLTLSSSPRDTRPTPGPTHATARAVTIHAAKAIARILAVVHKRSLSNVPLLLAGAEITIAVLYIDRWIIKARERDPTARDGNHPSSATRTVESHMQDVNSLLTALRWAVPRWETAQERLAYLEKMSPDPDEETPNFGHVSTSIVARERLQSRLGLPKLPQHSAATSSRPDVSRLASHVQVDIGMSSSTHYTRTQDEEPWLADLSRQYVSPQPTPVQPTPRISSQHSFLPRIRMRNPTEQPQPAPHANNATEFTRVKHESDTDLSMPPLRSGWAYVAQNPPSAPTWETGPVRGSQYDTSSTPDGPDSPSLSHLHRPAQDYTTSSLYGTHDRDPVNRI</sequence>
<protein>
    <submittedName>
        <fullName evidence="1">Fungal-specific transcription factor domain-containing protein</fullName>
    </submittedName>
</protein>
<gene>
    <name evidence="1" type="ORF">F5148DRAFT_1204990</name>
</gene>
<evidence type="ECO:0000313" key="1">
    <source>
        <dbReference type="EMBL" id="KAI9507429.1"/>
    </source>
</evidence>
<name>A0ACC0U8C0_9AGAM</name>
<accession>A0ACC0U8C0</accession>
<evidence type="ECO:0000313" key="2">
    <source>
        <dbReference type="Proteomes" id="UP001207468"/>
    </source>
</evidence>
<dbReference type="EMBL" id="JAGFNK010000125">
    <property type="protein sequence ID" value="KAI9507429.1"/>
    <property type="molecule type" value="Genomic_DNA"/>
</dbReference>
<organism evidence="1 2">
    <name type="scientific">Russula earlei</name>
    <dbReference type="NCBI Taxonomy" id="71964"/>
    <lineage>
        <taxon>Eukaryota</taxon>
        <taxon>Fungi</taxon>
        <taxon>Dikarya</taxon>
        <taxon>Basidiomycota</taxon>
        <taxon>Agaricomycotina</taxon>
        <taxon>Agaricomycetes</taxon>
        <taxon>Russulales</taxon>
        <taxon>Russulaceae</taxon>
        <taxon>Russula</taxon>
    </lineage>
</organism>